<evidence type="ECO:0000313" key="3">
    <source>
        <dbReference type="EMBL" id="CAH1232386.1"/>
    </source>
</evidence>
<keyword evidence="4" id="KW-1185">Reference proteome</keyword>
<feature type="compositionally biased region" description="Low complexity" evidence="2">
    <location>
        <begin position="67"/>
        <end position="78"/>
    </location>
</feature>
<dbReference type="Proteomes" id="UP000838412">
    <property type="component" value="Chromosome 1"/>
</dbReference>
<feature type="compositionally biased region" description="Basic and acidic residues" evidence="2">
    <location>
        <begin position="478"/>
        <end position="494"/>
    </location>
</feature>
<sequence length="527" mass="59767">MDHAPTSPARGSPFSGRKDYIGTGNRSTDGTVVRANHYSLPSYDPQYQSTPKSKGGRPLGYSPAPPSTAASSYRSPSPNRGTPPKGRSNSPTRMYNGSPPRQNYVTDLERSTIEKQRKELQLLIGELKDRDRELNDMVSAHQKQLASWEADRQRVLTLEQRCSRLEGKLRSRSEDLKHMHTQIKVVESQDQSKSCALESTQAQLVKESERASQAEMRVEMLNEKNESLNTSLRDISTNLGHLEAREQELATLLQLKDKDLMEASSHITEMSTKLKRLDLTCRECQKVESNLRREMAEWKSKYAESRKEIDRFKEEMTKQHADVEAVQDNLRRAQNELEAAKKDLILSAEREKRKDQLLELQRSKQERTDQELASLRQIYERQQRDITLLQLNLDNSKDRLRSSGGELELSGPRRSSSPYRPSLSPRSSPIRPLPSPTRGNPGHESTLDGNSSLNRSSDNDNLSVNDLETASPTSKLHRLLEESRQMVASLEEHTTLPLPPNTSKQMTEEVEEEAEEEAAEGEENGEK</sequence>
<dbReference type="SUPFAM" id="SSF57997">
    <property type="entry name" value="Tropomyosin"/>
    <property type="match status" value="1"/>
</dbReference>
<feature type="compositionally biased region" description="Acidic residues" evidence="2">
    <location>
        <begin position="508"/>
        <end position="527"/>
    </location>
</feature>
<organism evidence="3 4">
    <name type="scientific">Branchiostoma lanceolatum</name>
    <name type="common">Common lancelet</name>
    <name type="synonym">Amphioxus lanceolatum</name>
    <dbReference type="NCBI Taxonomy" id="7740"/>
    <lineage>
        <taxon>Eukaryota</taxon>
        <taxon>Metazoa</taxon>
        <taxon>Chordata</taxon>
        <taxon>Cephalochordata</taxon>
        <taxon>Leptocardii</taxon>
        <taxon>Amphioxiformes</taxon>
        <taxon>Branchiostomatidae</taxon>
        <taxon>Branchiostoma</taxon>
    </lineage>
</organism>
<dbReference type="OrthoDB" id="6155277at2759"/>
<feature type="compositionally biased region" description="Low complexity" evidence="2">
    <location>
        <begin position="447"/>
        <end position="467"/>
    </location>
</feature>
<evidence type="ECO:0000313" key="4">
    <source>
        <dbReference type="Proteomes" id="UP000838412"/>
    </source>
</evidence>
<gene>
    <name evidence="3" type="primary">CCDC62</name>
    <name evidence="3" type="ORF">BLAG_LOCUS1538</name>
</gene>
<proteinExistence type="predicted"/>
<feature type="region of interest" description="Disordered" evidence="2">
    <location>
        <begin position="397"/>
        <end position="527"/>
    </location>
</feature>
<accession>A0A8J9VUZ3</accession>
<dbReference type="AlphaFoldDB" id="A0A8J9VUZ3"/>
<feature type="region of interest" description="Disordered" evidence="2">
    <location>
        <begin position="1"/>
        <end position="104"/>
    </location>
</feature>
<evidence type="ECO:0000256" key="2">
    <source>
        <dbReference type="SAM" id="MobiDB-lite"/>
    </source>
</evidence>
<reference evidence="3" key="1">
    <citation type="submission" date="2022-01" db="EMBL/GenBank/DDBJ databases">
        <authorList>
            <person name="Braso-Vives M."/>
        </authorList>
    </citation>
    <scope>NUCLEOTIDE SEQUENCE</scope>
</reference>
<feature type="compositionally biased region" description="Polar residues" evidence="2">
    <location>
        <begin position="87"/>
        <end position="104"/>
    </location>
</feature>
<feature type="coiled-coil region" evidence="1">
    <location>
        <begin position="197"/>
        <end position="238"/>
    </location>
</feature>
<protein>
    <submittedName>
        <fullName evidence="3">CCDC62 protein</fullName>
    </submittedName>
</protein>
<name>A0A8J9VUZ3_BRALA</name>
<keyword evidence="1" id="KW-0175">Coiled coil</keyword>
<evidence type="ECO:0000256" key="1">
    <source>
        <dbReference type="SAM" id="Coils"/>
    </source>
</evidence>
<feature type="compositionally biased region" description="Low complexity" evidence="2">
    <location>
        <begin position="409"/>
        <end position="430"/>
    </location>
</feature>
<dbReference type="EMBL" id="OV696686">
    <property type="protein sequence ID" value="CAH1232386.1"/>
    <property type="molecule type" value="Genomic_DNA"/>
</dbReference>